<feature type="compositionally biased region" description="Gly residues" evidence="1">
    <location>
        <begin position="329"/>
        <end position="339"/>
    </location>
</feature>
<proteinExistence type="predicted"/>
<gene>
    <name evidence="2" type="ORF">PR048_009487</name>
</gene>
<keyword evidence="3" id="KW-1185">Reference proteome</keyword>
<comment type="caution">
    <text evidence="2">The sequence shown here is derived from an EMBL/GenBank/DDBJ whole genome shotgun (WGS) entry which is preliminary data.</text>
</comment>
<name>A0ABQ9I010_9NEOP</name>
<dbReference type="Proteomes" id="UP001159363">
    <property type="component" value="Chromosome 3"/>
</dbReference>
<protein>
    <submittedName>
        <fullName evidence="2">Uncharacterized protein</fullName>
    </submittedName>
</protein>
<dbReference type="EMBL" id="JARBHB010000003">
    <property type="protein sequence ID" value="KAJ8889982.1"/>
    <property type="molecule type" value="Genomic_DNA"/>
</dbReference>
<accession>A0ABQ9I010</accession>
<sequence>MARQDSCVGRRRCIRAAEMNVHFSAVTPSTLSVKGIPFTINFTHSIRVAWSPPMLTSKSTRLWHFPNTVMSALQAFVLWPRAVYAQDLPEIFNADETGLFFMTLLKKTLAARTEADVKGCKVSKEMVMVVECSNATGKFQMPLGFHDRLAHVSKPARKTCCRCTEETSVINHKSPKLVPKGTLYSGEPGMFSKNPPACLECADPPHPDTLQCSKPLKSVNCGKGDPVWSKGCSVYQEEQAVQWIRATDKVSFVEWKCFNALQIPKSSPHFPDRDWHGWVMDPVGSWSAYAAAASYNRLAGSATFQTTGGASGAGDFVGPHHPLAATGNSGLGSHQGGGAPTATTSQLLLQAASSTPSPFNPGGFLSPPPVGGQELEDCVGRRGWFRCLKSPESWIAVSVLTSHQREPHSIPARATPFLLWESHQMMLLVGGFSLGSPASPALSFWCHSILTAITIICSQDLAVKSCPNLFISSVPPTFHGDYKLASVMMVPLWTRELPNGKPGETRLPLNPSPFGCLPQRLTGTAQECS</sequence>
<evidence type="ECO:0000256" key="1">
    <source>
        <dbReference type="SAM" id="MobiDB-lite"/>
    </source>
</evidence>
<organism evidence="2 3">
    <name type="scientific">Dryococelus australis</name>
    <dbReference type="NCBI Taxonomy" id="614101"/>
    <lineage>
        <taxon>Eukaryota</taxon>
        <taxon>Metazoa</taxon>
        <taxon>Ecdysozoa</taxon>
        <taxon>Arthropoda</taxon>
        <taxon>Hexapoda</taxon>
        <taxon>Insecta</taxon>
        <taxon>Pterygota</taxon>
        <taxon>Neoptera</taxon>
        <taxon>Polyneoptera</taxon>
        <taxon>Phasmatodea</taxon>
        <taxon>Verophasmatodea</taxon>
        <taxon>Anareolatae</taxon>
        <taxon>Phasmatidae</taxon>
        <taxon>Eurycanthinae</taxon>
        <taxon>Dryococelus</taxon>
    </lineage>
</organism>
<feature type="region of interest" description="Disordered" evidence="1">
    <location>
        <begin position="313"/>
        <end position="341"/>
    </location>
</feature>
<reference evidence="2 3" key="1">
    <citation type="submission" date="2023-02" db="EMBL/GenBank/DDBJ databases">
        <title>LHISI_Scaffold_Assembly.</title>
        <authorList>
            <person name="Stuart O.P."/>
            <person name="Cleave R."/>
            <person name="Magrath M.J.L."/>
            <person name="Mikheyev A.S."/>
        </authorList>
    </citation>
    <scope>NUCLEOTIDE SEQUENCE [LARGE SCALE GENOMIC DNA]</scope>
    <source>
        <strain evidence="2">Daus_M_001</strain>
        <tissue evidence="2">Leg muscle</tissue>
    </source>
</reference>
<evidence type="ECO:0000313" key="2">
    <source>
        <dbReference type="EMBL" id="KAJ8889982.1"/>
    </source>
</evidence>
<evidence type="ECO:0000313" key="3">
    <source>
        <dbReference type="Proteomes" id="UP001159363"/>
    </source>
</evidence>